<evidence type="ECO:0000313" key="4">
    <source>
        <dbReference type="Proteomes" id="UP000016923"/>
    </source>
</evidence>
<dbReference type="Pfam" id="PF04427">
    <property type="entry name" value="Brix"/>
    <property type="match status" value="1"/>
</dbReference>
<dbReference type="GO" id="GO:0006364">
    <property type="term" value="P:rRNA processing"/>
    <property type="evidence" value="ECO:0007669"/>
    <property type="project" value="InterPro"/>
</dbReference>
<dbReference type="GO" id="GO:0019843">
    <property type="term" value="F:rRNA binding"/>
    <property type="evidence" value="ECO:0007669"/>
    <property type="project" value="InterPro"/>
</dbReference>
<accession>S3CSZ7</accession>
<dbReference type="OrthoDB" id="10261452at2759"/>
<dbReference type="SMART" id="SM00879">
    <property type="entry name" value="Brix"/>
    <property type="match status" value="1"/>
</dbReference>
<evidence type="ECO:0000259" key="2">
    <source>
        <dbReference type="PROSITE" id="PS50833"/>
    </source>
</evidence>
<dbReference type="STRING" id="1262450.S3CSZ7"/>
<dbReference type="eggNOG" id="KOG2963">
    <property type="taxonomic scope" value="Eukaryota"/>
</dbReference>
<keyword evidence="4" id="KW-1185">Reference proteome</keyword>
<protein>
    <submittedName>
        <fullName evidence="3">Ribosome biogenesis protein ssf1</fullName>
    </submittedName>
</protein>
<dbReference type="HOGENOM" id="CLU_026936_2_0_1"/>
<reference evidence="3 4" key="1">
    <citation type="journal article" date="2013" name="BMC Genomics">
        <title>The genome and transcriptome of the pine saprophyte Ophiostoma piceae, and a comparison with the bark beetle-associated pine pathogen Grosmannia clavigera.</title>
        <authorList>
            <person name="Haridas S."/>
            <person name="Wang Y."/>
            <person name="Lim L."/>
            <person name="Massoumi Alamouti S."/>
            <person name="Jackman S."/>
            <person name="Docking R."/>
            <person name="Robertson G."/>
            <person name="Birol I."/>
            <person name="Bohlmann J."/>
            <person name="Breuil C."/>
        </authorList>
    </citation>
    <scope>NUCLEOTIDE SEQUENCE [LARGE SCALE GENOMIC DNA]</scope>
    <source>
        <strain evidence="3 4">UAMH 11346</strain>
    </source>
</reference>
<feature type="compositionally biased region" description="Acidic residues" evidence="1">
    <location>
        <begin position="313"/>
        <end position="328"/>
    </location>
</feature>
<sequence length="473" mass="52315">MAKRRTKKRTHVAPTNPNQAKVPLNTGNGSARNPKSMVIRIGAGEVGSSVSQLAADVRKVMEPGTASRLKERRANRLRDYVTMCGPLGVTQLLLFSRSESGNVNLRVAAAPRGPTLHFRVEKYSLSKDVQRAQRHPKGGGKEYITPPLLVMNSFNLAADSNAKVPKHLESLITTVFQSLFPPINPQAAPLKSMRRVLLLNREQSEDDPDSFVLNFRHYAITTKATGMSKALKRLNAAEKLVHSKKARKGGLPNLGKLQDIADYMVGGEDGEGYVTDGATSGSEAETDAEVEVLDTAAGKVQSRKARTVTAASEDPDDEQEGNPAEEADNGVVKRAVKLVELGPRMKLRLVKVEEGLCQGQVMWHEHIHKSKQEIRELKERWEQRRRDKEARTKQQKENVERKKKAKADSGKARKTDGVPEDDDEMDVDVDAFDSDDYDAYDSEGLAGDVETQLNEKMDEAGGWEDEEEDIVRG</sequence>
<organism evidence="3 4">
    <name type="scientific">Ophiostoma piceae (strain UAMH 11346)</name>
    <name type="common">Sap stain fungus</name>
    <dbReference type="NCBI Taxonomy" id="1262450"/>
    <lineage>
        <taxon>Eukaryota</taxon>
        <taxon>Fungi</taxon>
        <taxon>Dikarya</taxon>
        <taxon>Ascomycota</taxon>
        <taxon>Pezizomycotina</taxon>
        <taxon>Sordariomycetes</taxon>
        <taxon>Sordariomycetidae</taxon>
        <taxon>Ophiostomatales</taxon>
        <taxon>Ophiostomataceae</taxon>
        <taxon>Ophiostoma</taxon>
    </lineage>
</organism>
<dbReference type="InterPro" id="IPR007109">
    <property type="entry name" value="Brix"/>
</dbReference>
<dbReference type="AlphaFoldDB" id="S3CSZ7"/>
<proteinExistence type="predicted"/>
<evidence type="ECO:0000256" key="1">
    <source>
        <dbReference type="SAM" id="MobiDB-lite"/>
    </source>
</evidence>
<feature type="compositionally biased region" description="Polar residues" evidence="1">
    <location>
        <begin position="13"/>
        <end position="33"/>
    </location>
</feature>
<dbReference type="PANTHER" id="PTHR12661:SF5">
    <property type="entry name" value="SUPPRESSOR OF SWI4 1 HOMOLOG"/>
    <property type="match status" value="1"/>
</dbReference>
<feature type="region of interest" description="Disordered" evidence="1">
    <location>
        <begin position="296"/>
        <end position="329"/>
    </location>
</feature>
<dbReference type="OMA" id="KDYTVMT"/>
<gene>
    <name evidence="3" type="ORF">F503_01695</name>
</gene>
<dbReference type="GO" id="GO:0000027">
    <property type="term" value="P:ribosomal large subunit assembly"/>
    <property type="evidence" value="ECO:0007669"/>
    <property type="project" value="TreeGrafter"/>
</dbReference>
<dbReference type="PANTHER" id="PTHR12661">
    <property type="entry name" value="PETER PAN-RELATED"/>
    <property type="match status" value="1"/>
</dbReference>
<feature type="compositionally biased region" description="Acidic residues" evidence="1">
    <location>
        <begin position="418"/>
        <end position="441"/>
    </location>
</feature>
<feature type="domain" description="Brix" evidence="2">
    <location>
        <begin position="36"/>
        <end position="358"/>
    </location>
</feature>
<feature type="compositionally biased region" description="Basic and acidic residues" evidence="1">
    <location>
        <begin position="382"/>
        <end position="417"/>
    </location>
</feature>
<dbReference type="VEuPathDB" id="FungiDB:F503_01695"/>
<feature type="compositionally biased region" description="Acidic residues" evidence="1">
    <location>
        <begin position="461"/>
        <end position="473"/>
    </location>
</feature>
<name>S3CSZ7_OPHP1</name>
<dbReference type="GO" id="GO:0030687">
    <property type="term" value="C:preribosome, large subunit precursor"/>
    <property type="evidence" value="ECO:0007669"/>
    <property type="project" value="TreeGrafter"/>
</dbReference>
<evidence type="ECO:0000313" key="3">
    <source>
        <dbReference type="EMBL" id="EPE03805.1"/>
    </source>
</evidence>
<dbReference type="PROSITE" id="PS50833">
    <property type="entry name" value="BRIX"/>
    <property type="match status" value="1"/>
</dbReference>
<feature type="region of interest" description="Disordered" evidence="1">
    <location>
        <begin position="382"/>
        <end position="473"/>
    </location>
</feature>
<dbReference type="Proteomes" id="UP000016923">
    <property type="component" value="Unassembled WGS sequence"/>
</dbReference>
<feature type="region of interest" description="Disordered" evidence="1">
    <location>
        <begin position="1"/>
        <end position="33"/>
    </location>
</feature>
<dbReference type="InterPro" id="IPR045112">
    <property type="entry name" value="PPAN-like"/>
</dbReference>
<feature type="compositionally biased region" description="Basic residues" evidence="1">
    <location>
        <begin position="1"/>
        <end position="11"/>
    </location>
</feature>
<dbReference type="EMBL" id="KE148164">
    <property type="protein sequence ID" value="EPE03805.1"/>
    <property type="molecule type" value="Genomic_DNA"/>
</dbReference>